<dbReference type="NCBIfam" id="NF038134">
    <property type="entry name" value="choice_anch_M"/>
    <property type="match status" value="1"/>
</dbReference>
<dbReference type="PROSITE" id="PS51318">
    <property type="entry name" value="TAT"/>
    <property type="match status" value="1"/>
</dbReference>
<dbReference type="EMBL" id="AP023359">
    <property type="protein sequence ID" value="BCJ67655.1"/>
    <property type="molecule type" value="Genomic_DNA"/>
</dbReference>
<name>A0A810N8C6_9ACTN</name>
<keyword evidence="3" id="KW-1185">Reference proteome</keyword>
<reference evidence="2" key="1">
    <citation type="submission" date="2020-08" db="EMBL/GenBank/DDBJ databases">
        <title>Whole genome shotgun sequence of Polymorphospora rubra NBRC 101157.</title>
        <authorList>
            <person name="Komaki H."/>
            <person name="Tamura T."/>
        </authorList>
    </citation>
    <scope>NUCLEOTIDE SEQUENCE</scope>
    <source>
        <strain evidence="2">NBRC 101157</strain>
    </source>
</reference>
<evidence type="ECO:0000256" key="1">
    <source>
        <dbReference type="SAM" id="SignalP"/>
    </source>
</evidence>
<protein>
    <recommendedName>
        <fullName evidence="4">Surface-anchored protein</fullName>
    </recommendedName>
</protein>
<proteinExistence type="predicted"/>
<feature type="chain" id="PRO_5038624614" description="Surface-anchored protein" evidence="1">
    <location>
        <begin position="27"/>
        <end position="485"/>
    </location>
</feature>
<dbReference type="KEGG" id="pry:Prubr_46760"/>
<evidence type="ECO:0000313" key="2">
    <source>
        <dbReference type="EMBL" id="BCJ67655.1"/>
    </source>
</evidence>
<dbReference type="InterPro" id="IPR022435">
    <property type="entry name" value="Surface-anchored_actinobac"/>
</dbReference>
<gene>
    <name evidence="2" type="ORF">Prubr_46760</name>
</gene>
<dbReference type="AlphaFoldDB" id="A0A810N8C6"/>
<keyword evidence="1" id="KW-0732">Signal</keyword>
<sequence length="485" mass="49675">MTDTRRARTLASLIAGGVLVAGTLLAAQPAAAAESVVLSSGHVDAVDVHYADGQLQLKVHDGTVEPSVERDPADVTFQVLPDAATTVPDDPRYAFLGAPGADVWVLPQTQDPDLLWPGWNTTELGTGVFAGNQVRLSLVDVAGPGAVTLFGVNAFGDPLVRFRSSDGLPDAIDVPVGTHAHASWAFTALGAYTLKFRADATLADGTALTTGAVDYSFVVGDLPGGGAETGLTIGGLADSYRPNDTVTLRAVQSPPSDLDHYHWFSRCPGATDFAIIPGEAGETYSFTATRELDACEYVVKLYGSGHGVVATSPAVTLRVADQPQQPGAAQTITASIDETQGALVVSVDPDDRSVVLPSARLNAAGDRWESQGELRPVKVTDTRSATPGWSVSGQIPADFAGPDGTTFSAGHLGWTPRVVSQGSGQGTVAGPQVDPGAGLAASSVLATAPDGAGRGTAELSAGLRLSVPTETPAGTYTATLTLTAI</sequence>
<dbReference type="Proteomes" id="UP000680866">
    <property type="component" value="Chromosome"/>
</dbReference>
<dbReference type="InterPro" id="IPR006311">
    <property type="entry name" value="TAT_signal"/>
</dbReference>
<accession>A0A810N8C6</accession>
<organism evidence="2 3">
    <name type="scientific">Polymorphospora rubra</name>
    <dbReference type="NCBI Taxonomy" id="338584"/>
    <lineage>
        <taxon>Bacteria</taxon>
        <taxon>Bacillati</taxon>
        <taxon>Actinomycetota</taxon>
        <taxon>Actinomycetes</taxon>
        <taxon>Micromonosporales</taxon>
        <taxon>Micromonosporaceae</taxon>
        <taxon>Polymorphospora</taxon>
    </lineage>
</organism>
<evidence type="ECO:0008006" key="4">
    <source>
        <dbReference type="Google" id="ProtNLM"/>
    </source>
</evidence>
<evidence type="ECO:0000313" key="3">
    <source>
        <dbReference type="Proteomes" id="UP000680866"/>
    </source>
</evidence>
<feature type="signal peptide" evidence="1">
    <location>
        <begin position="1"/>
        <end position="26"/>
    </location>
</feature>
<dbReference type="NCBIfam" id="TIGR03769">
    <property type="entry name" value="P_ac_wall_RPT"/>
    <property type="match status" value="1"/>
</dbReference>
<dbReference type="RefSeq" id="WP_212816960.1">
    <property type="nucleotide sequence ID" value="NZ_AP023359.1"/>
</dbReference>